<feature type="chain" id="PRO_5003177259" description="NTF2-like domain-containing protein" evidence="1">
    <location>
        <begin position="21"/>
        <end position="270"/>
    </location>
</feature>
<feature type="domain" description="NTF2-like" evidence="2">
    <location>
        <begin position="162"/>
        <end position="267"/>
    </location>
</feature>
<dbReference type="AlphaFoldDB" id="E3MP29"/>
<feature type="signal peptide" evidence="1">
    <location>
        <begin position="1"/>
        <end position="20"/>
    </location>
</feature>
<protein>
    <recommendedName>
        <fullName evidence="2">NTF2-like domain-containing protein</fullName>
    </recommendedName>
</protein>
<dbReference type="Pfam" id="PF26530">
    <property type="entry name" value="NTF2_3"/>
    <property type="match status" value="2"/>
</dbReference>
<organism evidence="4">
    <name type="scientific">Caenorhabditis remanei</name>
    <name type="common">Caenorhabditis vulgaris</name>
    <dbReference type="NCBI Taxonomy" id="31234"/>
    <lineage>
        <taxon>Eukaryota</taxon>
        <taxon>Metazoa</taxon>
        <taxon>Ecdysozoa</taxon>
        <taxon>Nematoda</taxon>
        <taxon>Chromadorea</taxon>
        <taxon>Rhabditida</taxon>
        <taxon>Rhabditina</taxon>
        <taxon>Rhabditomorpha</taxon>
        <taxon>Rhabditoidea</taxon>
        <taxon>Rhabditidae</taxon>
        <taxon>Peloderinae</taxon>
        <taxon>Caenorhabditis</taxon>
    </lineage>
</organism>
<dbReference type="OrthoDB" id="10278276at2759"/>
<keyword evidence="1" id="KW-0732">Signal</keyword>
<evidence type="ECO:0000313" key="3">
    <source>
        <dbReference type="EMBL" id="EFP06401.1"/>
    </source>
</evidence>
<gene>
    <name evidence="3" type="ORF">CRE_07645</name>
</gene>
<evidence type="ECO:0000259" key="2">
    <source>
        <dbReference type="Pfam" id="PF26530"/>
    </source>
</evidence>
<evidence type="ECO:0000256" key="1">
    <source>
        <dbReference type="SAM" id="SignalP"/>
    </source>
</evidence>
<dbReference type="EMBL" id="DS268462">
    <property type="protein sequence ID" value="EFP06401.1"/>
    <property type="molecule type" value="Genomic_DNA"/>
</dbReference>
<dbReference type="InterPro" id="IPR058721">
    <property type="entry name" value="NTF2_3"/>
</dbReference>
<name>E3MP29_CAERE</name>
<dbReference type="eggNOG" id="KOG4297">
    <property type="taxonomic scope" value="Eukaryota"/>
</dbReference>
<dbReference type="OMA" id="GIAHECK"/>
<accession>E3MP29</accession>
<dbReference type="PANTHER" id="PTHR33940:SF1">
    <property type="entry name" value="APOLIPOPHORIN-RELATED"/>
    <property type="match status" value="1"/>
</dbReference>
<dbReference type="InParanoid" id="E3MP29"/>
<dbReference type="STRING" id="31234.E3MP29"/>
<evidence type="ECO:0000313" key="4">
    <source>
        <dbReference type="Proteomes" id="UP000008281"/>
    </source>
</evidence>
<proteinExistence type="predicted"/>
<dbReference type="PANTHER" id="PTHR33940">
    <property type="entry name" value="PROTEIN CBG13625"/>
    <property type="match status" value="1"/>
</dbReference>
<feature type="domain" description="NTF2-like" evidence="2">
    <location>
        <begin position="30"/>
        <end position="151"/>
    </location>
</feature>
<reference evidence="3" key="1">
    <citation type="submission" date="2007-07" db="EMBL/GenBank/DDBJ databases">
        <title>PCAP assembly of the Caenorhabditis remanei genome.</title>
        <authorList>
            <consortium name="The Caenorhabditis remanei Sequencing Consortium"/>
            <person name="Wilson R.K."/>
        </authorList>
    </citation>
    <scope>NUCLEOTIDE SEQUENCE [LARGE SCALE GENOMIC DNA]</scope>
    <source>
        <strain evidence="3">PB4641</strain>
    </source>
</reference>
<dbReference type="Proteomes" id="UP000008281">
    <property type="component" value="Unassembled WGS sequence"/>
</dbReference>
<keyword evidence="4" id="KW-1185">Reference proteome</keyword>
<dbReference type="HOGENOM" id="CLU_1031499_0_0_1"/>
<sequence length="270" mass="30480">MVSTFSVFLFSILLVGLTHGSASKNATDIAVQKFLDRMEKAIRSENKDVVAGLFSPSFILYECDKTTDKSEFLCGKSKLYFLFSEAIVDRLANLSPSSLYKFYEMSSLDNGDTIRFEAFIQDQGKTIMDAELVLNKKEQRLDSGRQLRCQKQQSDSGASYEAAKYFERFIKLVQHKELEKLNEAFVPDFVLTGCGRTLSREDIVEYLLNLPTGPSGAMYFPVRFAEADGNLLRMNVAVEVGPHLINADFILLRDGQMLENGIAHECKLRF</sequence>